<reference evidence="1" key="2">
    <citation type="journal article" date="2015" name="Fish Shellfish Immunol.">
        <title>Early steps in the European eel (Anguilla anguilla)-Vibrio vulnificus interaction in the gills: Role of the RtxA13 toxin.</title>
        <authorList>
            <person name="Callol A."/>
            <person name="Pajuelo D."/>
            <person name="Ebbesson L."/>
            <person name="Teles M."/>
            <person name="MacKenzie S."/>
            <person name="Amaro C."/>
        </authorList>
    </citation>
    <scope>NUCLEOTIDE SEQUENCE</scope>
</reference>
<dbReference type="EMBL" id="GBXM01040488">
    <property type="protein sequence ID" value="JAH68089.1"/>
    <property type="molecule type" value="Transcribed_RNA"/>
</dbReference>
<protein>
    <submittedName>
        <fullName evidence="1">Uncharacterized protein</fullName>
    </submittedName>
</protein>
<name>A0A0E9UQF0_ANGAN</name>
<dbReference type="AlphaFoldDB" id="A0A0E9UQF0"/>
<evidence type="ECO:0000313" key="1">
    <source>
        <dbReference type="EMBL" id="JAH68089.1"/>
    </source>
</evidence>
<accession>A0A0E9UQF0</accession>
<proteinExistence type="predicted"/>
<sequence>MNALLIQCHTQYVHTVTSLFLILQCSNEHVICLHCLSPFCFPMSLQHVTWINSELFRKQSSLGVL</sequence>
<organism evidence="1">
    <name type="scientific">Anguilla anguilla</name>
    <name type="common">European freshwater eel</name>
    <name type="synonym">Muraena anguilla</name>
    <dbReference type="NCBI Taxonomy" id="7936"/>
    <lineage>
        <taxon>Eukaryota</taxon>
        <taxon>Metazoa</taxon>
        <taxon>Chordata</taxon>
        <taxon>Craniata</taxon>
        <taxon>Vertebrata</taxon>
        <taxon>Euteleostomi</taxon>
        <taxon>Actinopterygii</taxon>
        <taxon>Neopterygii</taxon>
        <taxon>Teleostei</taxon>
        <taxon>Anguilliformes</taxon>
        <taxon>Anguillidae</taxon>
        <taxon>Anguilla</taxon>
    </lineage>
</organism>
<reference evidence="1" key="1">
    <citation type="submission" date="2014-11" db="EMBL/GenBank/DDBJ databases">
        <authorList>
            <person name="Amaro Gonzalez C."/>
        </authorList>
    </citation>
    <scope>NUCLEOTIDE SEQUENCE</scope>
</reference>